<dbReference type="InterPro" id="IPR028268">
    <property type="entry name" value="Pianissimo_fam"/>
</dbReference>
<keyword evidence="3" id="KW-0812">Transmembrane</keyword>
<keyword evidence="3" id="KW-1133">Transmembrane helix</keyword>
<keyword evidence="6" id="KW-1185">Reference proteome</keyword>
<dbReference type="Proteomes" id="UP000007799">
    <property type="component" value="Unassembled WGS sequence"/>
</dbReference>
<dbReference type="OrthoDB" id="2153508at2759"/>
<evidence type="ECO:0000313" key="6">
    <source>
        <dbReference type="Proteomes" id="UP000007799"/>
    </source>
</evidence>
<gene>
    <name evidence="5" type="ORF">PTSG_09007</name>
</gene>
<dbReference type="InterPro" id="IPR016024">
    <property type="entry name" value="ARM-type_fold"/>
</dbReference>
<dbReference type="GeneID" id="16070361"/>
<dbReference type="GO" id="GO:0038203">
    <property type="term" value="P:TORC2 signaling"/>
    <property type="evidence" value="ECO:0007669"/>
    <property type="project" value="TreeGrafter"/>
</dbReference>
<reference evidence="5" key="1">
    <citation type="submission" date="2009-08" db="EMBL/GenBank/DDBJ databases">
        <title>Annotation of Salpingoeca rosetta.</title>
        <authorList>
            <consortium name="The Broad Institute Genome Sequencing Platform"/>
            <person name="Russ C."/>
            <person name="Cuomo C."/>
            <person name="Burger G."/>
            <person name="Gray M.W."/>
            <person name="Holland P.W.H."/>
            <person name="King N."/>
            <person name="Lang F.B.F."/>
            <person name="Roger A.J."/>
            <person name="Ruiz-Trillo I."/>
            <person name="Young S.K."/>
            <person name="Zeng Q."/>
            <person name="Gargeya S."/>
            <person name="Alvarado L."/>
            <person name="Berlin A."/>
            <person name="Chapman S.B."/>
            <person name="Chen Z."/>
            <person name="Freedman E."/>
            <person name="Gellesch M."/>
            <person name="Goldberg J."/>
            <person name="Griggs A."/>
            <person name="Gujja S."/>
            <person name="Heilman E."/>
            <person name="Heiman D."/>
            <person name="Howarth C."/>
            <person name="Mehta T."/>
            <person name="Neiman D."/>
            <person name="Pearson M."/>
            <person name="Roberts A."/>
            <person name="Saif S."/>
            <person name="Shea T."/>
            <person name="Shenoy N."/>
            <person name="Sisk P."/>
            <person name="Stolte C."/>
            <person name="Sykes S."/>
            <person name="White J."/>
            <person name="Yandava C."/>
            <person name="Haas B."/>
            <person name="Nusbaum C."/>
            <person name="Birren B."/>
        </authorList>
    </citation>
    <scope>NUCLEOTIDE SEQUENCE [LARGE SCALE GENOMIC DNA]</scope>
    <source>
        <strain evidence="5">ATCC 50818</strain>
    </source>
</reference>
<dbReference type="STRING" id="946362.F2ULY1"/>
<dbReference type="PANTHER" id="PTHR13298:SF11">
    <property type="entry name" value="RAPAMYCIN-INSENSITIVE COMPANION OF MTOR"/>
    <property type="match status" value="1"/>
</dbReference>
<keyword evidence="3" id="KW-0472">Membrane</keyword>
<dbReference type="Gene3D" id="1.25.10.10">
    <property type="entry name" value="Leucine-rich Repeat Variant"/>
    <property type="match status" value="1"/>
</dbReference>
<organism evidence="6">
    <name type="scientific">Salpingoeca rosetta (strain ATCC 50818 / BSB-021)</name>
    <dbReference type="NCBI Taxonomy" id="946362"/>
    <lineage>
        <taxon>Eukaryota</taxon>
        <taxon>Choanoflagellata</taxon>
        <taxon>Craspedida</taxon>
        <taxon>Salpingoecidae</taxon>
        <taxon>Salpingoeca</taxon>
    </lineage>
</organism>
<feature type="domain" description="Rapamycin-insensitive companion of mTOR N-terminal" evidence="4">
    <location>
        <begin position="62"/>
        <end position="366"/>
    </location>
</feature>
<dbReference type="GO" id="GO:0031932">
    <property type="term" value="C:TORC2 complex"/>
    <property type="evidence" value="ECO:0007669"/>
    <property type="project" value="InterPro"/>
</dbReference>
<dbReference type="InParanoid" id="F2ULY1"/>
<name>F2ULY1_SALR5</name>
<dbReference type="InterPro" id="IPR029453">
    <property type="entry name" value="Rictor_IV"/>
</dbReference>
<accession>F2ULY1</accession>
<evidence type="ECO:0000256" key="2">
    <source>
        <dbReference type="SAM" id="MobiDB-lite"/>
    </source>
</evidence>
<sequence length="794" mass="87372">MSLAAAALRRRGEATKSLRQRRSLREGVHQRVTSMSDNDEKIRAILDAILSDEETTPTDEKVHFLNQLTNLFGKTAAADALSVSGVSLHEILASLRMCLANSSTQLRAATLRCLRHFVASAETCAIAYDLGLDFFLVRSVQQFDTRIEEVERMQAMALIRQVMRLAPDDFPRTLSSCVAAVAQSPDDALRMLALELLCEMAVRAPHACCYCFGFEVMMLVVLAVIVVVVVVMMMMMVLWLVYLSGAGGIKCVLDTLTLPDIATDELQLAVIDMVYEMLVLDFPDTSETDVKKGFEGMFGIQTSFLRRENRIDLMDVYRAAVLVALLDANIIETLVSVISNVDGETVGWPATVLLCNLIHLTSRLLPRPTATSILVRETARYLRDSALLPRIASILDSTAAGQEAPLLSKRRVATTQARDYFQLIEAASSTSHGHMLLQESGVLVALQACARNKARSDLQALIARHLDILPDVPQGSAVTARKIMESLLHHGSDRVVDAVFERFWRTLSSNQDYGGCCQWTVAVLIKCLSTKHAMHALELLQRACAQDAFIEVVAEHVEELCAIKDIARPLLLRTLSHDVAYKRMSNLGFVEKELADCSAVTIITIIAIDRTAAITLRPTPAPIWRDADIAHVIRSDEEAPPRHVQDLSHQLRHAAGVQQRGRAGSASTTPGPKHAGQDIAVPDPRQPSSRPHEARQPRTDTIVLENATTTTNVHDLTTFTCRDVNATLLLASLIHIRPVSVRGLVAWRPIDFVCARRRCPANVRRVCHGSGCASSLLDHGVPLKPAVRTTRIAH</sequence>
<feature type="region of interest" description="Disordered" evidence="2">
    <location>
        <begin position="653"/>
        <end position="701"/>
    </location>
</feature>
<dbReference type="AlphaFoldDB" id="F2ULY1"/>
<dbReference type="SMART" id="SM01308">
    <property type="entry name" value="RICTOR_N"/>
    <property type="match status" value="1"/>
</dbReference>
<dbReference type="RefSeq" id="XP_004989806.1">
    <property type="nucleotide sequence ID" value="XM_004989749.1"/>
</dbReference>
<dbReference type="EMBL" id="GL832981">
    <property type="protein sequence ID" value="EGD78130.1"/>
    <property type="molecule type" value="Genomic_DNA"/>
</dbReference>
<evidence type="ECO:0000256" key="3">
    <source>
        <dbReference type="SAM" id="Phobius"/>
    </source>
</evidence>
<dbReference type="KEGG" id="sre:PTSG_09007"/>
<dbReference type="Pfam" id="PF14663">
    <property type="entry name" value="RasGEF_N_2"/>
    <property type="match status" value="1"/>
</dbReference>
<dbReference type="Pfam" id="PF14666">
    <property type="entry name" value="RICTOR_M"/>
    <property type="match status" value="1"/>
</dbReference>
<dbReference type="eggNOG" id="KOG3694">
    <property type="taxonomic scope" value="Eukaryota"/>
</dbReference>
<dbReference type="SUPFAM" id="SSF48371">
    <property type="entry name" value="ARM repeat"/>
    <property type="match status" value="1"/>
</dbReference>
<feature type="transmembrane region" description="Helical" evidence="3">
    <location>
        <begin position="216"/>
        <end position="242"/>
    </location>
</feature>
<dbReference type="InterPro" id="IPR029451">
    <property type="entry name" value="RICTOR_M"/>
</dbReference>
<dbReference type="InterPro" id="IPR028267">
    <property type="entry name" value="Pianissimo_N"/>
</dbReference>
<dbReference type="PANTHER" id="PTHR13298">
    <property type="entry name" value="CYTOSOLIC REGULATOR PIANISSIMO"/>
    <property type="match status" value="1"/>
</dbReference>
<proteinExistence type="inferred from homology"/>
<protein>
    <recommendedName>
        <fullName evidence="4">Rapamycin-insensitive companion of mTOR N-terminal domain-containing protein</fullName>
    </recommendedName>
</protein>
<evidence type="ECO:0000259" key="4">
    <source>
        <dbReference type="SMART" id="SM01308"/>
    </source>
</evidence>
<dbReference type="InterPro" id="IPR011989">
    <property type="entry name" value="ARM-like"/>
</dbReference>
<evidence type="ECO:0000313" key="5">
    <source>
        <dbReference type="EMBL" id="EGD78130.1"/>
    </source>
</evidence>
<dbReference type="Pfam" id="PF14664">
    <property type="entry name" value="RICTOR_N"/>
    <property type="match status" value="2"/>
</dbReference>
<comment type="similarity">
    <text evidence="1">Belongs to the RICTOR family.</text>
</comment>
<feature type="region of interest" description="Disordered" evidence="2">
    <location>
        <begin position="7"/>
        <end position="29"/>
    </location>
</feature>
<evidence type="ECO:0000256" key="1">
    <source>
        <dbReference type="ARBA" id="ARBA00008878"/>
    </source>
</evidence>